<dbReference type="EMBL" id="FNGS01000009">
    <property type="protein sequence ID" value="SDM83288.1"/>
    <property type="molecule type" value="Genomic_DNA"/>
</dbReference>
<dbReference type="InterPro" id="IPR005543">
    <property type="entry name" value="PASTA_dom"/>
</dbReference>
<dbReference type="OrthoDB" id="9803895at2"/>
<feature type="domain" description="PASTA" evidence="2">
    <location>
        <begin position="184"/>
        <end position="253"/>
    </location>
</feature>
<keyword evidence="1" id="KW-1133">Transmembrane helix</keyword>
<dbReference type="Pfam" id="PF03793">
    <property type="entry name" value="PASTA"/>
    <property type="match status" value="3"/>
</dbReference>
<evidence type="ECO:0000259" key="2">
    <source>
        <dbReference type="PROSITE" id="PS51178"/>
    </source>
</evidence>
<feature type="domain" description="PASTA" evidence="2">
    <location>
        <begin position="43"/>
        <end position="109"/>
    </location>
</feature>
<dbReference type="PROSITE" id="PS51178">
    <property type="entry name" value="PASTA"/>
    <property type="match status" value="2"/>
</dbReference>
<evidence type="ECO:0000256" key="1">
    <source>
        <dbReference type="SAM" id="Phobius"/>
    </source>
</evidence>
<organism evidence="3 4">
    <name type="scientific">Siphonobacter aquaeclarae</name>
    <dbReference type="NCBI Taxonomy" id="563176"/>
    <lineage>
        <taxon>Bacteria</taxon>
        <taxon>Pseudomonadati</taxon>
        <taxon>Bacteroidota</taxon>
        <taxon>Cytophagia</taxon>
        <taxon>Cytophagales</taxon>
        <taxon>Cytophagaceae</taxon>
        <taxon>Siphonobacter</taxon>
    </lineage>
</organism>
<dbReference type="SMART" id="SM00740">
    <property type="entry name" value="PASTA"/>
    <property type="match status" value="3"/>
</dbReference>
<reference evidence="3 4" key="1">
    <citation type="submission" date="2016-10" db="EMBL/GenBank/DDBJ databases">
        <authorList>
            <person name="de Groot N.N."/>
        </authorList>
    </citation>
    <scope>NUCLEOTIDE SEQUENCE [LARGE SCALE GENOMIC DNA]</scope>
    <source>
        <strain evidence="3 4">DSM 21668</strain>
    </source>
</reference>
<keyword evidence="4" id="KW-1185">Reference proteome</keyword>
<protein>
    <submittedName>
        <fullName evidence="3">PASTA domain, binds beta-lactams</fullName>
    </submittedName>
</protein>
<evidence type="ECO:0000313" key="4">
    <source>
        <dbReference type="Proteomes" id="UP000198901"/>
    </source>
</evidence>
<dbReference type="STRING" id="563176.SAMN04488090_4368"/>
<keyword evidence="1" id="KW-0812">Transmembrane</keyword>
<accession>A0A1G9WFJ2</accession>
<sequence>MAIDISTRTRKDLLIHLSLVISLFLAAFLGFFFVYLPWSTNHGQSITVPDLRKMNLDDVRSALDERRLDYVVSDCTFVPGVAPYTVLSQYPFPNSLVKEGRNIYLTVTMGTAPMIRMPDLIGNGLRSAQSYLRSVGLAEGTIRYIPDIAENAILEQWYNGRKIEPGTQLPKGSRIDLVVGNGIGNTELDVPSLIGLSQEEAEIYIKGSDLRVGTVLYKTVPGAKPGTVVEQRPAANSGVKVHVGEIIDIWIAGTPDNDTGEGKIEDQP</sequence>
<evidence type="ECO:0000313" key="3">
    <source>
        <dbReference type="EMBL" id="SDM83288.1"/>
    </source>
</evidence>
<dbReference type="Proteomes" id="UP000198901">
    <property type="component" value="Unassembled WGS sequence"/>
</dbReference>
<dbReference type="Gene3D" id="3.30.10.20">
    <property type="match status" value="3"/>
</dbReference>
<gene>
    <name evidence="3" type="ORF">SAMN04488090_4368</name>
</gene>
<proteinExistence type="predicted"/>
<dbReference type="AlphaFoldDB" id="A0A1G9WFJ2"/>
<keyword evidence="1" id="KW-0472">Membrane</keyword>
<feature type="transmembrane region" description="Helical" evidence="1">
    <location>
        <begin position="12"/>
        <end position="38"/>
    </location>
</feature>
<dbReference type="CDD" id="cd06577">
    <property type="entry name" value="PASTA_pknB"/>
    <property type="match status" value="3"/>
</dbReference>
<name>A0A1G9WFJ2_9BACT</name>